<name>A0ABQ6K455_9MICO</name>
<sequence>MSRLVVVSGAASGIGRAAARWFADAGDELYLLGRRRAPLEALAAEVGGRAVPADLSTVDGASAVAAAVGPRAVDVIVAAAGGTPATNPVGLDEVAHDWNADVQQNLMTAVLLVEALKSRIARPGGRVIGLGSIGAQLGSGYGGSYGAAKAALHAWMYWLAQELGPQGVTANLVLPGYVPDTEFFGDRVTEEFDRVRVERSLVGRAGTAAEIAATIGFLASADAGYITGQLIGVNGGMVLGR</sequence>
<dbReference type="Pfam" id="PF13561">
    <property type="entry name" value="adh_short_C2"/>
    <property type="match status" value="1"/>
</dbReference>
<dbReference type="InterPro" id="IPR020904">
    <property type="entry name" value="Sc_DH/Rdtase_CS"/>
</dbReference>
<dbReference type="PRINTS" id="PR00081">
    <property type="entry name" value="GDHRDH"/>
</dbReference>
<reference evidence="3" key="1">
    <citation type="journal article" date="2019" name="Int. J. Syst. Evol. Microbiol.">
        <title>The Global Catalogue of Microorganisms (GCM) 10K type strain sequencing project: providing services to taxonomists for standard genome sequencing and annotation.</title>
        <authorList>
            <consortium name="The Broad Institute Genomics Platform"/>
            <consortium name="The Broad Institute Genome Sequencing Center for Infectious Disease"/>
            <person name="Wu L."/>
            <person name="Ma J."/>
        </authorList>
    </citation>
    <scope>NUCLEOTIDE SEQUENCE [LARGE SCALE GENOMIC DNA]</scope>
    <source>
        <strain evidence="3">NBRC 108894</strain>
    </source>
</reference>
<dbReference type="PANTHER" id="PTHR42760:SF40">
    <property type="entry name" value="3-OXOACYL-[ACYL-CARRIER-PROTEIN] REDUCTASE, CHLOROPLASTIC"/>
    <property type="match status" value="1"/>
</dbReference>
<evidence type="ECO:0000313" key="3">
    <source>
        <dbReference type="Proteomes" id="UP001157034"/>
    </source>
</evidence>
<dbReference type="InterPro" id="IPR002347">
    <property type="entry name" value="SDR_fam"/>
</dbReference>
<dbReference type="InterPro" id="IPR036291">
    <property type="entry name" value="NAD(P)-bd_dom_sf"/>
</dbReference>
<accession>A0ABQ6K455</accession>
<protein>
    <submittedName>
        <fullName evidence="2">3-oxoacyl-ACP reductase</fullName>
    </submittedName>
</protein>
<comment type="caution">
    <text evidence="2">The sequence shown here is derived from an EMBL/GenBank/DDBJ whole genome shotgun (WGS) entry which is preliminary data.</text>
</comment>
<gene>
    <name evidence="2" type="primary">fabG_2</name>
    <name evidence="2" type="ORF">GCM10025881_22200</name>
</gene>
<organism evidence="2 3">
    <name type="scientific">Pseudolysinimonas kribbensis</name>
    <dbReference type="NCBI Taxonomy" id="433641"/>
    <lineage>
        <taxon>Bacteria</taxon>
        <taxon>Bacillati</taxon>
        <taxon>Actinomycetota</taxon>
        <taxon>Actinomycetes</taxon>
        <taxon>Micrococcales</taxon>
        <taxon>Microbacteriaceae</taxon>
        <taxon>Pseudolysinimonas</taxon>
    </lineage>
</organism>
<dbReference type="RefSeq" id="WP_284254171.1">
    <property type="nucleotide sequence ID" value="NZ_BAAAQO010000002.1"/>
</dbReference>
<dbReference type="Gene3D" id="3.40.50.720">
    <property type="entry name" value="NAD(P)-binding Rossmann-like Domain"/>
    <property type="match status" value="1"/>
</dbReference>
<dbReference type="Proteomes" id="UP001157034">
    <property type="component" value="Unassembled WGS sequence"/>
</dbReference>
<dbReference type="PROSITE" id="PS00061">
    <property type="entry name" value="ADH_SHORT"/>
    <property type="match status" value="1"/>
</dbReference>
<evidence type="ECO:0000313" key="2">
    <source>
        <dbReference type="EMBL" id="GMA95396.1"/>
    </source>
</evidence>
<keyword evidence="3" id="KW-1185">Reference proteome</keyword>
<dbReference type="SUPFAM" id="SSF51735">
    <property type="entry name" value="NAD(P)-binding Rossmann-fold domains"/>
    <property type="match status" value="1"/>
</dbReference>
<dbReference type="CDD" id="cd05233">
    <property type="entry name" value="SDR_c"/>
    <property type="match status" value="1"/>
</dbReference>
<evidence type="ECO:0000256" key="1">
    <source>
        <dbReference type="ARBA" id="ARBA00006484"/>
    </source>
</evidence>
<dbReference type="EMBL" id="BSVB01000001">
    <property type="protein sequence ID" value="GMA95396.1"/>
    <property type="molecule type" value="Genomic_DNA"/>
</dbReference>
<comment type="similarity">
    <text evidence="1">Belongs to the short-chain dehydrogenases/reductases (SDR) family.</text>
</comment>
<dbReference type="PANTHER" id="PTHR42760">
    <property type="entry name" value="SHORT-CHAIN DEHYDROGENASES/REDUCTASES FAMILY MEMBER"/>
    <property type="match status" value="1"/>
</dbReference>
<proteinExistence type="inferred from homology"/>